<evidence type="ECO:0000256" key="1">
    <source>
        <dbReference type="ARBA" id="ARBA00022729"/>
    </source>
</evidence>
<feature type="domain" description="Bacterial Ig-like" evidence="3">
    <location>
        <begin position="2704"/>
        <end position="2790"/>
    </location>
</feature>
<reference evidence="4 5" key="1">
    <citation type="submission" date="2023-03" db="EMBL/GenBank/DDBJ databases">
        <title>Paludisphaera mucosa sp. nov. a novel planctomycete from northern fen.</title>
        <authorList>
            <person name="Ivanova A."/>
        </authorList>
    </citation>
    <scope>NUCLEOTIDE SEQUENCE [LARGE SCALE GENOMIC DNA]</scope>
    <source>
        <strain evidence="4 5">Pla2</strain>
    </source>
</reference>
<feature type="domain" description="Bacterial Ig-like" evidence="3">
    <location>
        <begin position="2806"/>
        <end position="2891"/>
    </location>
</feature>
<keyword evidence="5" id="KW-1185">Reference proteome</keyword>
<dbReference type="InterPro" id="IPR013425">
    <property type="entry name" value="Autotrns_rpt"/>
</dbReference>
<gene>
    <name evidence="4" type="ORF">PZE19_28530</name>
</gene>
<keyword evidence="1" id="KW-0732">Signal</keyword>
<dbReference type="InterPro" id="IPR011050">
    <property type="entry name" value="Pectin_lyase_fold/virulence"/>
</dbReference>
<feature type="region of interest" description="Disordered" evidence="2">
    <location>
        <begin position="559"/>
        <end position="581"/>
    </location>
</feature>
<dbReference type="InterPro" id="IPR032109">
    <property type="entry name" value="Big_3_5"/>
</dbReference>
<dbReference type="Proteomes" id="UP001216907">
    <property type="component" value="Unassembled WGS sequence"/>
</dbReference>
<proteinExistence type="predicted"/>
<comment type="caution">
    <text evidence="4">The sequence shown here is derived from an EMBL/GenBank/DDBJ whole genome shotgun (WGS) entry which is preliminary data.</text>
</comment>
<dbReference type="Pfam" id="PF16640">
    <property type="entry name" value="Big_3_5"/>
    <property type="match status" value="4"/>
</dbReference>
<dbReference type="InterPro" id="IPR012332">
    <property type="entry name" value="Autotransporter_pectin_lyase_C"/>
</dbReference>
<dbReference type="EMBL" id="JARRAG010000002">
    <property type="protein sequence ID" value="MDG3007728.1"/>
    <property type="molecule type" value="Genomic_DNA"/>
</dbReference>
<dbReference type="Gene3D" id="2.60.40.10">
    <property type="entry name" value="Immunoglobulins"/>
    <property type="match status" value="4"/>
</dbReference>
<dbReference type="NCBIfam" id="TIGR02601">
    <property type="entry name" value="autotrns_rpt"/>
    <property type="match status" value="10"/>
</dbReference>
<name>A0ABT6FJG3_9BACT</name>
<evidence type="ECO:0000259" key="3">
    <source>
        <dbReference type="Pfam" id="PF16640"/>
    </source>
</evidence>
<dbReference type="Gene3D" id="2.160.20.20">
    <property type="match status" value="2"/>
</dbReference>
<protein>
    <submittedName>
        <fullName evidence="4">Ig-like domain repeat protein</fullName>
    </submittedName>
</protein>
<sequence length="3088" mass="302218">MSSNLWSDPGNWTLGAPTMGQDLVFPANAPNKTSIYDSGLGVSNFGAITIEGSGYDIGASFAGSLSLTNGLSATFGSSISNFDIDFDPGDGTVSIGAGGTLELGGEIMGTSGLAVSGGGTIQLGGISANTYAGTTTVATATTLVLDKSSATAVTGSLAIIGGGTVRLAQSDQIADAAMVALGSGATLDLNNFDDAIGVLELTGATVATGIGTLTLGGDVTSNTDIFTSAISGNLDLGGATRAFTVANNAQLDPDLSITANISGTGAGLTKLGADSQLRLSGNNTYDGVTTIAAGLIEIASDNALGASSAGTVVDGGFSLALLGGITTPEPITLTGAGLGGLGAVFNGNGDNTISGAITLGAASTIGSLSGNLTFSGAINDGASSFALTKVQSGTVTLAGANTYDGGTTISGGVIAISNGSALGTGSVLISNGAELDLSNDITLSRNISFSGTGAGGGGALRSVSGNNVYSGTATPLANDSRIQVDAGQLNFSGDLTGGNGIGLGKFGAGVLLIAGSLTSAPIFHAVEGDLRITGSDSSVVTSYGGTISGTGTVGSLDHAGGSSGAVDPGTGGGTTGTFTTSGGYQVGTHGTTHIDIGGTTAGSTYDQIANTTSGSVDITGSTIDVSLVGGFVPAIGDEFIVIDKQNSGAVTGTFLNLAEGDTFRSGVVTYQVSYVGGNGNDVTLEVVGVTYTWTGLGGDGNWSTDANWDTNLAPSGGEDLVFPSGAARRNNNNDLSGKTFRSIEIAGGGYDIAGNAITLTDGLSATFVSDTSEFHPGIALTATETIDVVDGGDLILSGAISGAGFGIVKTGGGTLEYTGFSANTYTGATTVNAGTLILNRASGQNAIAGNLVVGDNVGGGEMVQIGSNNQIADVSDVTVNEGATFDVGTTTETIDSLTLQGASVTIGSGGILIPFSLATTVSTSHAPSTIQGPGTLDLRNNPFFVMIVARDSFNNGTINADAEISATIQNGGIIKSGSGTLALSGPNTYASATSVSGGGIQVKNNSALGTTASGTTVASGASVYFNGSTLSISESFSIAGTGFINSGALTVVSGSTTLAGDVGLSADSQIGATDGSTLTINGVIDEDSSSYGLNVVNGANGRTVLNGSNLFDGDVVASSGFVRGNNDNSFGDPASSSNLIVQSGATLELAGGITIPSTKTLAISGVPVSNSSKIMSVSGDNTIAGDIGITGGNNVAFDVAGGTTLTVSGVISGSRDFDKNNTGTLILTGTNTNTGSVSVGDGTLIVDGSLATSNSVFVDGTLGGSGTLPAVTISNIGRLSPGNSPGLLNTGSLAFQSSGSTYNVELNGTTAGTQYDQTDVTATVILAGATLSVSLGYAPAIGDTYTIINNDGTDAVDGTFNGLAEGSTITVGRQSFAISYVGSDGNDVTLTALLRTDVWTGAHSSSLSDPLNWVGGLAPLAGDRLIFPANASSFTIVNDFAAGTRFDSFVFASGYTVTGNAATLDAGISSTYAAGTVTFGLDVTLTATETLDVAGGGTLDMSGVITVSNFGGGFGVTKIGGGTLKYSGSSANLYNGVTTVTQGTLLLAKSDDVISANGSVYVGDVSGGATLRVMGDNQFWVGSTVTLVFGSTFDVGAYVEHISPLNLEGSTVQIDAGGVLATFNGVNTTVSPDHAMSTIQGLGELQIWNASNNFDIADDPDLAVELRISTAIQGLNPGSGFSKSGSGVLALSGDSTYGGDTTITGGAIQVESGGALGTTDGDTIVYGGASVFFSGPALSTAENFIVAGAGLGNAGALEVLSGSATLTGDVILAGDSQIGAADGATLTINGAIQQAGTRSLTLLQGATSGRTVLGGGNTYTGGTTVASGTLAITNASALGSGTATIGDGSNTSGHLEIDLAGTGIVSNTFVFNAPITTGLQVNSGAVTFNGGTTLGRDLGINVATGASLQFAGPINDGGQARSLTKAGPGTLEFSGVNTYTGTTFVDEGLLLLNCGIACIAGDVTVSGPGAAATVRELRPNQIADGSTVRLANAGATLDLNGFDDTIGSLSLTGSTVTTGVGTLTIASGGGITTLASSQTATIGGHLGFGGANNFFTVAQGTTQSGVDFSVSAVVSGWINIIKDGAGTMALSGANTYSGGTNINLGVLAISADTGAGTGVVNILGTGTLDLSGGITVANTLNVDSSGTAIRNSGGTNTISGALNLGVDATIDTAASSVLAISSTVDDSGNIWSLTKTGAGTLGLDGANTYLGGTTVAAGILAISNSGSLGTGNVVNNAEIEIVNNLLLNNNFTINSAGTAFLIDGLTTIQGTITLLSNLVIDTPGFANLYLNGVIGGGFGVAKNGSGTLGLGQANTYSGGTSINGGYLQVFDGQATGATGTLAIDTGAVFVLSTATYTLPSGGLRLADSTTFLVPLSNVHTLNGEVALAGDTTFSIAAGGVLTVDGPIGGAFGLTKTNGGALILGAASTYTGPTTIAAGELIVNGDLTSSPTIEVQSGAVLSGSGRLAQVQVDPAGVFSPGNSPDTITIDSLALSPGASFVEELFGNSPGDGATGYDQTIVTAGPVDLDDATLTLSLGGDYAPAAGDVLTIIDNRSNAPINGVFNGLAEGSLVNVGGTSFRLTYFGGDGNDVVLAAVVSTATALSISPIPSVFGQWVTLRATVTAGAANGVLPTGSVTFLDGSTVLGTSAVDPSGVAVLATTGLSAGYHGITAGYNPTGNFLSSASTAALLGVNQATTSLSFSDVPSSTVFGQSVTLTAIVGVNSPGTGTPTGSVWFLEGQTVLGVAALTSVSGQPTAVFTTSALSVGTHAITAQYAGNQSFAASSTGSVSRLVVKAGDSTTLTGGGTTGFGQPATFIAVVSATAPGAGTPTGWVTFLDGSTPIGTAGLNGGTATFTTSSLASGSHAITATYTSGDANFNAGTPSSSVTQVVDPAASAVVLTSSAPTSTYGQPVTLSAFVAAAYPNAGPATGLVTFRADGVLLGSAAVEGGSATLTLNNLDPGVRQITAAYSGDGSLEASQAAITQRVSPAPTTAAVSVQTVGNWWHRSSRIVVKVDARPPGAIPPSGTAQIFVNGRLYRSVRIVNGSSTTSIPNSYRFKAFGVVFQSNPHFAASWTRGVGPIARPWLA</sequence>
<evidence type="ECO:0000313" key="4">
    <source>
        <dbReference type="EMBL" id="MDG3007728.1"/>
    </source>
</evidence>
<dbReference type="RefSeq" id="WP_277864000.1">
    <property type="nucleotide sequence ID" value="NZ_JARRAG010000002.1"/>
</dbReference>
<evidence type="ECO:0000313" key="5">
    <source>
        <dbReference type="Proteomes" id="UP001216907"/>
    </source>
</evidence>
<dbReference type="InterPro" id="IPR013783">
    <property type="entry name" value="Ig-like_fold"/>
</dbReference>
<dbReference type="SUPFAM" id="SSF51126">
    <property type="entry name" value="Pectin lyase-like"/>
    <property type="match status" value="4"/>
</dbReference>
<feature type="domain" description="Bacterial Ig-like" evidence="3">
    <location>
        <begin position="2900"/>
        <end position="2987"/>
    </location>
</feature>
<feature type="domain" description="Bacterial Ig-like" evidence="3">
    <location>
        <begin position="2604"/>
        <end position="2689"/>
    </location>
</feature>
<accession>A0ABT6FJG3</accession>
<dbReference type="Pfam" id="PF12951">
    <property type="entry name" value="PATR"/>
    <property type="match status" value="13"/>
</dbReference>
<evidence type="ECO:0000256" key="2">
    <source>
        <dbReference type="SAM" id="MobiDB-lite"/>
    </source>
</evidence>
<organism evidence="4 5">
    <name type="scientific">Paludisphaera mucosa</name>
    <dbReference type="NCBI Taxonomy" id="3030827"/>
    <lineage>
        <taxon>Bacteria</taxon>
        <taxon>Pseudomonadati</taxon>
        <taxon>Planctomycetota</taxon>
        <taxon>Planctomycetia</taxon>
        <taxon>Isosphaerales</taxon>
        <taxon>Isosphaeraceae</taxon>
        <taxon>Paludisphaera</taxon>
    </lineage>
</organism>